<dbReference type="EMBL" id="NNRN01000042">
    <property type="protein sequence ID" value="OYR31045.1"/>
    <property type="molecule type" value="Genomic_DNA"/>
</dbReference>
<proteinExistence type="predicted"/>
<dbReference type="Proteomes" id="UP000216363">
    <property type="component" value="Unassembled WGS sequence"/>
</dbReference>
<evidence type="ECO:0000313" key="1">
    <source>
        <dbReference type="EMBL" id="OYR31045.1"/>
    </source>
</evidence>
<reference evidence="1 2" key="1">
    <citation type="submission" date="2017-07" db="EMBL/GenBank/DDBJ databases">
        <title>Draft genome of Ochrobactrum lupini type strain LUP21.</title>
        <authorList>
            <person name="Krzyzanowska D.M."/>
            <person name="Jafra S."/>
        </authorList>
    </citation>
    <scope>NUCLEOTIDE SEQUENCE [LARGE SCALE GENOMIC DNA]</scope>
    <source>
        <strain evidence="1 2">LUP21</strain>
    </source>
</reference>
<name>A0A256GV06_9HYPH</name>
<gene>
    <name evidence="1" type="ORF">CES86_1492</name>
</gene>
<dbReference type="AlphaFoldDB" id="A0A256GV06"/>
<evidence type="ECO:0000313" key="2">
    <source>
        <dbReference type="Proteomes" id="UP000216363"/>
    </source>
</evidence>
<comment type="caution">
    <text evidence="1">The sequence shown here is derived from an EMBL/GenBank/DDBJ whole genome shotgun (WGS) entry which is preliminary data.</text>
</comment>
<accession>A0A256GV06</accession>
<sequence length="58" mass="6613">MSIPNFAFVAFSSDGELSAQCHSKKSMDRAERLALNILNANCSKRRHCPVLWQGYRQK</sequence>
<organism evidence="1 2">
    <name type="scientific">Brucella lupini</name>
    <dbReference type="NCBI Taxonomy" id="255457"/>
    <lineage>
        <taxon>Bacteria</taxon>
        <taxon>Pseudomonadati</taxon>
        <taxon>Pseudomonadota</taxon>
        <taxon>Alphaproteobacteria</taxon>
        <taxon>Hyphomicrobiales</taxon>
        <taxon>Brucellaceae</taxon>
        <taxon>Brucella/Ochrobactrum group</taxon>
        <taxon>Brucella</taxon>
    </lineage>
</organism>
<protein>
    <submittedName>
        <fullName evidence="1">Uncharacterized protein</fullName>
    </submittedName>
</protein>